<organism evidence="2 3">
    <name type="scientific">Streptomyces hainanensis</name>
    <dbReference type="NCBI Taxonomy" id="402648"/>
    <lineage>
        <taxon>Bacteria</taxon>
        <taxon>Bacillati</taxon>
        <taxon>Actinomycetota</taxon>
        <taxon>Actinomycetes</taxon>
        <taxon>Kitasatosporales</taxon>
        <taxon>Streptomycetaceae</taxon>
        <taxon>Streptomyces</taxon>
    </lineage>
</organism>
<dbReference type="SUPFAM" id="SSF48452">
    <property type="entry name" value="TPR-like"/>
    <property type="match status" value="1"/>
</dbReference>
<dbReference type="Gene3D" id="1.10.260.40">
    <property type="entry name" value="lambda repressor-like DNA-binding domains"/>
    <property type="match status" value="1"/>
</dbReference>
<dbReference type="PROSITE" id="PS50943">
    <property type="entry name" value="HTH_CROC1"/>
    <property type="match status" value="1"/>
</dbReference>
<accession>A0A4R4TIF1</accession>
<name>A0A4R4TIF1_9ACTN</name>
<reference evidence="2 3" key="1">
    <citation type="submission" date="2019-03" db="EMBL/GenBank/DDBJ databases">
        <title>Draft genome sequences of novel Actinobacteria.</title>
        <authorList>
            <person name="Sahin N."/>
            <person name="Ay H."/>
            <person name="Saygin H."/>
        </authorList>
    </citation>
    <scope>NUCLEOTIDE SEQUENCE [LARGE SCALE GENOMIC DNA]</scope>
    <source>
        <strain evidence="2 3">DSM 41900</strain>
    </source>
</reference>
<keyword evidence="3" id="KW-1185">Reference proteome</keyword>
<dbReference type="InterPro" id="IPR001387">
    <property type="entry name" value="Cro/C1-type_HTH"/>
</dbReference>
<evidence type="ECO:0000313" key="2">
    <source>
        <dbReference type="EMBL" id="TDC75474.1"/>
    </source>
</evidence>
<comment type="caution">
    <text evidence="2">The sequence shown here is derived from an EMBL/GenBank/DDBJ whole genome shotgun (WGS) entry which is preliminary data.</text>
</comment>
<dbReference type="CDD" id="cd00093">
    <property type="entry name" value="HTH_XRE"/>
    <property type="match status" value="1"/>
</dbReference>
<dbReference type="Pfam" id="PF01381">
    <property type="entry name" value="HTH_3"/>
    <property type="match status" value="1"/>
</dbReference>
<gene>
    <name evidence="2" type="ORF">E1283_12390</name>
</gene>
<dbReference type="InterPro" id="IPR011990">
    <property type="entry name" value="TPR-like_helical_dom_sf"/>
</dbReference>
<dbReference type="AlphaFoldDB" id="A0A4R4TIF1"/>
<dbReference type="RefSeq" id="WP_132818041.1">
    <property type="nucleotide sequence ID" value="NZ_SMKI01000105.1"/>
</dbReference>
<feature type="domain" description="HTH cro/C1-type" evidence="1">
    <location>
        <begin position="8"/>
        <end position="62"/>
    </location>
</feature>
<dbReference type="OrthoDB" id="3831424at2"/>
<dbReference type="GO" id="GO:0003677">
    <property type="term" value="F:DNA binding"/>
    <property type="evidence" value="ECO:0007669"/>
    <property type="project" value="InterPro"/>
</dbReference>
<dbReference type="InterPro" id="IPR010982">
    <property type="entry name" value="Lambda_DNA-bd_dom_sf"/>
</dbReference>
<dbReference type="Gene3D" id="1.25.40.10">
    <property type="entry name" value="Tetratricopeptide repeat domain"/>
    <property type="match status" value="1"/>
</dbReference>
<proteinExistence type="predicted"/>
<dbReference type="SMART" id="SM00530">
    <property type="entry name" value="HTH_XRE"/>
    <property type="match status" value="1"/>
</dbReference>
<dbReference type="EMBL" id="SMKI01000105">
    <property type="protein sequence ID" value="TDC75474.1"/>
    <property type="molecule type" value="Genomic_DNA"/>
</dbReference>
<evidence type="ECO:0000259" key="1">
    <source>
        <dbReference type="PROSITE" id="PS50943"/>
    </source>
</evidence>
<dbReference type="SUPFAM" id="SSF47413">
    <property type="entry name" value="lambda repressor-like DNA-binding domains"/>
    <property type="match status" value="1"/>
</dbReference>
<sequence length="441" mass="49274">MRARRQRLAERRKVAGYSQESLAERLGVDRTTIGRWERGDSTPQPHVRRKLATILDITTGELDALLFTPDCVQASKFDWARVKDSGIKHPPERCDVDSGDLEEMIRRDFLRLASITSAFISLPQADPLPIRREDTAGGLELDSLELMNSQLWRAFSLSRRKIALLPTVSAQTTLLVDALQETHTEPTHRRLCSLVGDLFQLSGEIFFDSARYTDASHCYALAASASREAEQYDLWACALTRHAFIDMLDRRFRSAVPLLEAAQRLARHGDGYLSTRHWVAAVQAEAYAGIGDVKSCEEALSTAEEVHSLTGQVHNDGWLRFDGSRLDEERGTCYVELGRLDLAQATLTEVLPRSVSSRRRGGVLTDLAILGAQRGDTEQLLDFAHSALDLVERTSSGYVRRRLERLLPQLTPFMADNRVSDLREQIALLATTQRDGGGSTT</sequence>
<dbReference type="Proteomes" id="UP000295345">
    <property type="component" value="Unassembled WGS sequence"/>
</dbReference>
<evidence type="ECO:0000313" key="3">
    <source>
        <dbReference type="Proteomes" id="UP000295345"/>
    </source>
</evidence>
<protein>
    <submittedName>
        <fullName evidence="2">XRE family transcriptional regulator</fullName>
    </submittedName>
</protein>